<organism evidence="13 14">
    <name type="scientific">Caldisalinibacter kiritimatiensis</name>
    <dbReference type="NCBI Taxonomy" id="1304284"/>
    <lineage>
        <taxon>Bacteria</taxon>
        <taxon>Bacillati</taxon>
        <taxon>Bacillota</taxon>
        <taxon>Tissierellia</taxon>
        <taxon>Tissierellales</taxon>
        <taxon>Thermohalobacteraceae</taxon>
        <taxon>Caldisalinibacter</taxon>
    </lineage>
</organism>
<dbReference type="PANTHER" id="PTHR47371">
    <property type="entry name" value="LIPOTEICHOIC ACID SYNTHASE"/>
    <property type="match status" value="1"/>
</dbReference>
<keyword evidence="9" id="KW-0479">Metal-binding</keyword>
<dbReference type="InterPro" id="IPR000917">
    <property type="entry name" value="Sulfatase_N"/>
</dbReference>
<dbReference type="EMBL" id="ARZA01000146">
    <property type="protein sequence ID" value="EOD00527.1"/>
    <property type="molecule type" value="Genomic_DNA"/>
</dbReference>
<proteinExistence type="inferred from homology"/>
<keyword evidence="9" id="KW-0464">Manganese</keyword>
<name>R1AV67_9FIRM</name>
<feature type="binding site" evidence="9">
    <location>
        <position position="395"/>
    </location>
    <ligand>
        <name>substrate</name>
    </ligand>
</feature>
<dbReference type="eggNOG" id="COG1368">
    <property type="taxonomic scope" value="Bacteria"/>
</dbReference>
<evidence type="ECO:0000256" key="2">
    <source>
        <dbReference type="ARBA" id="ARBA00004936"/>
    </source>
</evidence>
<feature type="active site" evidence="8">
    <location>
        <position position="282"/>
    </location>
</feature>
<dbReference type="InterPro" id="IPR050448">
    <property type="entry name" value="OpgB/LTA_synthase_biosynth"/>
</dbReference>
<evidence type="ECO:0000256" key="9">
    <source>
        <dbReference type="PIRSR" id="PIRSR005091-2"/>
    </source>
</evidence>
<comment type="pathway">
    <text evidence="2">Cell wall biogenesis; lipoteichoic acid biosynthesis.</text>
</comment>
<feature type="transmembrane region" description="Helical" evidence="11">
    <location>
        <begin position="154"/>
        <end position="177"/>
    </location>
</feature>
<dbReference type="Pfam" id="PF00884">
    <property type="entry name" value="Sulfatase"/>
    <property type="match status" value="1"/>
</dbReference>
<evidence type="ECO:0000256" key="4">
    <source>
        <dbReference type="ARBA" id="ARBA00022475"/>
    </source>
</evidence>
<dbReference type="SUPFAM" id="SSF53649">
    <property type="entry name" value="Alkaline phosphatase-like"/>
    <property type="match status" value="1"/>
</dbReference>
<dbReference type="Gene3D" id="3.40.720.10">
    <property type="entry name" value="Alkaline Phosphatase, subunit A"/>
    <property type="match status" value="1"/>
</dbReference>
<evidence type="ECO:0000256" key="3">
    <source>
        <dbReference type="ARBA" id="ARBA00009983"/>
    </source>
</evidence>
<dbReference type="GO" id="GO:0005886">
    <property type="term" value="C:plasma membrane"/>
    <property type="evidence" value="ECO:0007669"/>
    <property type="project" value="UniProtKB-SubCell"/>
</dbReference>
<evidence type="ECO:0000256" key="10">
    <source>
        <dbReference type="PIRSR" id="PIRSR005091-3"/>
    </source>
</evidence>
<evidence type="ECO:0000256" key="5">
    <source>
        <dbReference type="ARBA" id="ARBA00022692"/>
    </source>
</evidence>
<feature type="binding site" evidence="10">
    <location>
        <position position="239"/>
    </location>
    <ligand>
        <name>Mn(2+)</name>
        <dbReference type="ChEBI" id="CHEBI:29035"/>
    </ligand>
</feature>
<evidence type="ECO:0000313" key="14">
    <source>
        <dbReference type="Proteomes" id="UP000013378"/>
    </source>
</evidence>
<feature type="binding site" evidence="10">
    <location>
        <position position="455"/>
    </location>
    <ligand>
        <name>Mn(2+)</name>
        <dbReference type="ChEBI" id="CHEBI:29035"/>
    </ligand>
</feature>
<feature type="binding site" evidence="10">
    <location>
        <position position="282"/>
    </location>
    <ligand>
        <name>Mn(2+)</name>
        <dbReference type="ChEBI" id="CHEBI:29035"/>
    </ligand>
</feature>
<dbReference type="InterPro" id="IPR017850">
    <property type="entry name" value="Alkaline_phosphatase_core_sf"/>
</dbReference>
<keyword evidence="4" id="KW-1003">Cell membrane</keyword>
<dbReference type="CDD" id="cd16015">
    <property type="entry name" value="LTA_synthase"/>
    <property type="match status" value="1"/>
</dbReference>
<evidence type="ECO:0000313" key="13">
    <source>
        <dbReference type="EMBL" id="EOD00527.1"/>
    </source>
</evidence>
<keyword evidence="6 11" id="KW-1133">Transmembrane helix</keyword>
<evidence type="ECO:0000256" key="7">
    <source>
        <dbReference type="ARBA" id="ARBA00023136"/>
    </source>
</evidence>
<feature type="transmembrane region" description="Helical" evidence="11">
    <location>
        <begin position="38"/>
        <end position="59"/>
    </location>
</feature>
<evidence type="ECO:0000259" key="12">
    <source>
        <dbReference type="Pfam" id="PF00884"/>
    </source>
</evidence>
<feature type="transmembrane region" description="Helical" evidence="11">
    <location>
        <begin position="12"/>
        <end position="32"/>
    </location>
</feature>
<comment type="caution">
    <text evidence="13">The sequence shown here is derived from an EMBL/GenBank/DDBJ whole genome shotgun (WGS) entry which is preliminary data.</text>
</comment>
<dbReference type="InterPro" id="IPR012160">
    <property type="entry name" value="LtaS-like"/>
</dbReference>
<dbReference type="Proteomes" id="UP000013378">
    <property type="component" value="Unassembled WGS sequence"/>
</dbReference>
<dbReference type="PANTHER" id="PTHR47371:SF3">
    <property type="entry name" value="PHOSPHOGLYCEROL TRANSFERASE I"/>
    <property type="match status" value="1"/>
</dbReference>
<sequence length="615" mass="71381">MKRKINHIDLPLKEAIIMFILTLLKTIGLYTVTDVSEVWLITLKTIPFLIVIYGIISLFNSKKRYIYSIFIHILISFIIFADLVYFKYYNFMPSIKALLLAKQATGVKGCIIYFLKPIYFIMFLDIVPLAIYLYKRRKYSALITPNRKLATKYITVLMIMFLALSVTVIDVEGAYVYGNYGIYTYHIYDIYESLSDESKEVYSEDMMDILEKEKNETKKEGRKYFGVAKGRNVIVIQFESLQNFVINNYYKGQEITPNLNKLIEKDSIYFSNYYQQVGPGNTSDAEFVSNNSMYPLSGYSVFTHFTDNTFYSFPKILKERGYVTKAFHGFKGEFWNRENMYPKQGIDEYISLEDFEKDDLIGLGLSDYSFFKQTLEHLKNTDKPFYASVVTLTSHHPYIIPKEKQNLELSKEHEGTLFGNYIQSINYSDMALGKFIEGLKETGLYENSIIVIYGDHFGLYPSHENNKEIMTEYLGFEYTYDEAFNIPLIIHIPALGKAEENTIVGGEIDFLPTMLNLLGIEDDNSIFFGKDLNNAESGFVALQYYLPLGSFIDDKKVFIMSSDGKFENSVAWDLKTRELIDIEKCREGYNRAINEKRKSDYIIKNDLLKNLLLED</sequence>
<evidence type="ECO:0000256" key="1">
    <source>
        <dbReference type="ARBA" id="ARBA00004651"/>
    </source>
</evidence>
<dbReference type="AlphaFoldDB" id="R1AV67"/>
<feature type="transmembrane region" description="Helical" evidence="11">
    <location>
        <begin position="66"/>
        <end position="91"/>
    </location>
</feature>
<keyword evidence="7 11" id="KW-0472">Membrane</keyword>
<evidence type="ECO:0000256" key="6">
    <source>
        <dbReference type="ARBA" id="ARBA00022989"/>
    </source>
</evidence>
<dbReference type="RefSeq" id="WP_006312644.1">
    <property type="nucleotide sequence ID" value="NZ_ARZA01000146.1"/>
</dbReference>
<comment type="subcellular location">
    <subcellularLocation>
        <location evidence="1">Cell membrane</location>
        <topology evidence="1">Multi-pass membrane protein</topology>
    </subcellularLocation>
</comment>
<dbReference type="STRING" id="1304284.L21TH_1400"/>
<protein>
    <submittedName>
        <fullName evidence="13">Lipoteichoic acid synthase LtaS Type IIIa</fullName>
    </submittedName>
</protein>
<keyword evidence="5 11" id="KW-0812">Transmembrane</keyword>
<dbReference type="GO" id="GO:0046872">
    <property type="term" value="F:metal ion binding"/>
    <property type="evidence" value="ECO:0007669"/>
    <property type="project" value="UniProtKB-KW"/>
</dbReference>
<reference evidence="13 14" key="1">
    <citation type="journal article" date="2015" name="Geomicrobiol. J.">
        <title>Caldisalinibacter kiritimatiensis gen. nov., sp. nov., a moderately thermohalophilic thiosulfate-reducing bacterium from a hypersaline microbial mat.</title>
        <authorList>
            <person name="Ben Hania W."/>
            <person name="Joseph M."/>
            <person name="Fiebig A."/>
            <person name="Bunk B."/>
            <person name="Klenk H.-P."/>
            <person name="Fardeau M.-L."/>
            <person name="Spring S."/>
        </authorList>
    </citation>
    <scope>NUCLEOTIDE SEQUENCE [LARGE SCALE GENOMIC DNA]</scope>
    <source>
        <strain evidence="13 14">L21-TH-D2</strain>
    </source>
</reference>
<feature type="domain" description="Sulfatase N-terminal" evidence="12">
    <location>
        <begin position="231"/>
        <end position="520"/>
    </location>
</feature>
<feature type="binding site" evidence="10">
    <location>
        <position position="456"/>
    </location>
    <ligand>
        <name>Mn(2+)</name>
        <dbReference type="ChEBI" id="CHEBI:29035"/>
    </ligand>
</feature>
<comment type="similarity">
    <text evidence="3">Belongs to the LTA synthase family.</text>
</comment>
<evidence type="ECO:0000256" key="8">
    <source>
        <dbReference type="PIRSR" id="PIRSR005091-1"/>
    </source>
</evidence>
<keyword evidence="14" id="KW-1185">Reference proteome</keyword>
<dbReference type="Gene3D" id="3.30.1120.170">
    <property type="match status" value="1"/>
</dbReference>
<feature type="transmembrane region" description="Helical" evidence="11">
    <location>
        <begin position="111"/>
        <end position="134"/>
    </location>
</feature>
<evidence type="ECO:0000256" key="11">
    <source>
        <dbReference type="SAM" id="Phobius"/>
    </source>
</evidence>
<gene>
    <name evidence="13" type="ORF">L21TH_1400</name>
</gene>
<accession>R1AV67</accession>
<dbReference type="PIRSF" id="PIRSF005091">
    <property type="entry name" value="Mmb_sulf_HI1246"/>
    <property type="match status" value="1"/>
</dbReference>
<dbReference type="OrthoDB" id="5901192at2"/>